<name>A0A5S9F3H4_UABAM</name>
<evidence type="ECO:0000256" key="1">
    <source>
        <dbReference type="ARBA" id="ARBA00008918"/>
    </source>
</evidence>
<dbReference type="InterPro" id="IPR005031">
    <property type="entry name" value="COQ10_START"/>
</dbReference>
<dbReference type="KEGG" id="uam:UABAM_01881"/>
<evidence type="ECO:0000259" key="3">
    <source>
        <dbReference type="Pfam" id="PF03364"/>
    </source>
</evidence>
<keyword evidence="5" id="KW-1185">Reference proteome</keyword>
<dbReference type="AlphaFoldDB" id="A0A5S9F3H4"/>
<feature type="transmembrane region" description="Helical" evidence="2">
    <location>
        <begin position="12"/>
        <end position="33"/>
    </location>
</feature>
<comment type="similarity">
    <text evidence="1">Belongs to the ribosome association toxin RatA family.</text>
</comment>
<dbReference type="SUPFAM" id="SSF55961">
    <property type="entry name" value="Bet v1-like"/>
    <property type="match status" value="1"/>
</dbReference>
<dbReference type="OrthoDB" id="539556at2"/>
<evidence type="ECO:0000313" key="5">
    <source>
        <dbReference type="Proteomes" id="UP000326354"/>
    </source>
</evidence>
<dbReference type="Pfam" id="PF03364">
    <property type="entry name" value="Polyketide_cyc"/>
    <property type="match status" value="1"/>
</dbReference>
<sequence>MAEEKQKPKKSIWKKIAIVLTVFVFVTVGWAYYDGNNVVEVSYTADQIGQKVKGHIVKAFDGNAVAIWGVIDAPAENVWKVIRDKENFEKFLPYVRKSVVKKVDENNYEQEQIFDFPFGTYQLKHKLWYEEKPNTYVSHWHQQQGILEVNRGSWTIHKAGNKTLMEYKIRFEAPWIPLWFGNAYMRQRLKVVVKKLREHVKNIEETNPEYFKK</sequence>
<keyword evidence="2" id="KW-0812">Transmembrane</keyword>
<dbReference type="RefSeq" id="WP_151967725.1">
    <property type="nucleotide sequence ID" value="NZ_AP019860.1"/>
</dbReference>
<keyword evidence="2" id="KW-1133">Transmembrane helix</keyword>
<evidence type="ECO:0000256" key="2">
    <source>
        <dbReference type="SAM" id="Phobius"/>
    </source>
</evidence>
<proteinExistence type="inferred from homology"/>
<evidence type="ECO:0000313" key="4">
    <source>
        <dbReference type="EMBL" id="BBM83529.1"/>
    </source>
</evidence>
<accession>A0A5S9F3H4</accession>
<protein>
    <recommendedName>
        <fullName evidence="3">Coenzyme Q-binding protein COQ10 START domain-containing protein</fullName>
    </recommendedName>
</protein>
<keyword evidence="2" id="KW-0472">Membrane</keyword>
<organism evidence="4 5">
    <name type="scientific">Uabimicrobium amorphum</name>
    <dbReference type="NCBI Taxonomy" id="2596890"/>
    <lineage>
        <taxon>Bacteria</taxon>
        <taxon>Pseudomonadati</taxon>
        <taxon>Planctomycetota</taxon>
        <taxon>Candidatus Uabimicrobiia</taxon>
        <taxon>Candidatus Uabimicrobiales</taxon>
        <taxon>Candidatus Uabimicrobiaceae</taxon>
        <taxon>Candidatus Uabimicrobium</taxon>
    </lineage>
</organism>
<reference evidence="4 5" key="1">
    <citation type="submission" date="2019-08" db="EMBL/GenBank/DDBJ databases">
        <title>Complete genome sequence of Candidatus Uab amorphum.</title>
        <authorList>
            <person name="Shiratori T."/>
            <person name="Suzuki S."/>
            <person name="Kakizawa Y."/>
            <person name="Ishida K."/>
        </authorList>
    </citation>
    <scope>NUCLEOTIDE SEQUENCE [LARGE SCALE GENOMIC DNA]</scope>
    <source>
        <strain evidence="4 5">SRT547</strain>
    </source>
</reference>
<dbReference type="Gene3D" id="3.30.530.20">
    <property type="match status" value="1"/>
</dbReference>
<dbReference type="InterPro" id="IPR023393">
    <property type="entry name" value="START-like_dom_sf"/>
</dbReference>
<dbReference type="Proteomes" id="UP000326354">
    <property type="component" value="Chromosome"/>
</dbReference>
<dbReference type="EMBL" id="AP019860">
    <property type="protein sequence ID" value="BBM83529.1"/>
    <property type="molecule type" value="Genomic_DNA"/>
</dbReference>
<gene>
    <name evidence="4" type="ORF">UABAM_01881</name>
</gene>
<feature type="domain" description="Coenzyme Q-binding protein COQ10 START" evidence="3">
    <location>
        <begin position="71"/>
        <end position="173"/>
    </location>
</feature>